<dbReference type="FunFam" id="3.40.50.300:FF:000425">
    <property type="entry name" value="Probable ABC transporter, ATP-binding subunit"/>
    <property type="match status" value="1"/>
</dbReference>
<keyword evidence="6" id="KW-0346">Stress response</keyword>
<protein>
    <recommendedName>
        <fullName evidence="10">Quaternary amine transport ATP-binding protein</fullName>
        <ecNumber evidence="10">7.6.2.9</ecNumber>
    </recommendedName>
</protein>
<keyword evidence="10" id="KW-0997">Cell inner membrane</keyword>
<organism evidence="12 13">
    <name type="scientific">Listeria fleischmannii 1991</name>
    <dbReference type="NCBI Taxonomy" id="1430899"/>
    <lineage>
        <taxon>Bacteria</taxon>
        <taxon>Bacillati</taxon>
        <taxon>Bacillota</taxon>
        <taxon>Bacilli</taxon>
        <taxon>Bacillales</taxon>
        <taxon>Listeriaceae</taxon>
        <taxon>Listeria</taxon>
    </lineage>
</organism>
<dbReference type="SUPFAM" id="SSF52540">
    <property type="entry name" value="P-loop containing nucleoside triphosphate hydrolases"/>
    <property type="match status" value="1"/>
</dbReference>
<sequence length="326" mass="36801">MIRFDNVTKKYQDNEIAVNQVNLNIEDGEFFVFIGPSGCGKTTTLKMINRLIPLTTGTIYINEKRISDYNIHELRFDIGYVLQQIALFPHMTIAENIAIVPELKKWDKEKIYNRTTELLEMVGLDPETYRNRKPKELSGGEQQRIGVVRALAADPSIILMDEPFSALDPISRQKLQQDISLLQKKIKKTIVFVTHDMQEALALGDRICLMQDGEIVQCDTPNNILKNPKNDFVRHFLDSGNIAKPHLLPENKQAKDIITSLHLVGKNAPDSPVLNDDAKISDVIVALSKQDAIQIQNEQNEITGVITNADLTKFLANQLEEVGETK</sequence>
<evidence type="ECO:0000313" key="12">
    <source>
        <dbReference type="EMBL" id="KMT60442.1"/>
    </source>
</evidence>
<comment type="subunit">
    <text evidence="10">The complex is probably composed of two ATP-binding proteins, two transmembrane proteins and a solute-binding protein.</text>
</comment>
<evidence type="ECO:0000256" key="1">
    <source>
        <dbReference type="ARBA" id="ARBA00005417"/>
    </source>
</evidence>
<dbReference type="PANTHER" id="PTHR43117">
    <property type="entry name" value="OSMOPROTECTANT IMPORT ATP-BINDING PROTEIN OSMV"/>
    <property type="match status" value="1"/>
</dbReference>
<dbReference type="NCBIfam" id="TIGR01186">
    <property type="entry name" value="proV"/>
    <property type="match status" value="1"/>
</dbReference>
<dbReference type="InterPro" id="IPR005892">
    <property type="entry name" value="Gly-betaine_transp_ATP-bd"/>
</dbReference>
<dbReference type="GO" id="GO:0016887">
    <property type="term" value="F:ATP hydrolysis activity"/>
    <property type="evidence" value="ECO:0007669"/>
    <property type="project" value="UniProtKB-UniRule"/>
</dbReference>
<evidence type="ECO:0000256" key="3">
    <source>
        <dbReference type="ARBA" id="ARBA00022737"/>
    </source>
</evidence>
<evidence type="ECO:0000256" key="5">
    <source>
        <dbReference type="ARBA" id="ARBA00022840"/>
    </source>
</evidence>
<dbReference type="GO" id="GO:0015418">
    <property type="term" value="F:ABC-type quaternary ammonium compound transporting activity"/>
    <property type="evidence" value="ECO:0007669"/>
    <property type="project" value="UniProtKB-EC"/>
</dbReference>
<evidence type="ECO:0000313" key="13">
    <source>
        <dbReference type="Proteomes" id="UP000052258"/>
    </source>
</evidence>
<evidence type="ECO:0000259" key="11">
    <source>
        <dbReference type="PROSITE" id="PS50893"/>
    </source>
</evidence>
<dbReference type="AlphaFoldDB" id="A0A0J8GCM3"/>
<keyword evidence="3" id="KW-0677">Repeat</keyword>
<comment type="subcellular location">
    <subcellularLocation>
        <location evidence="10">Cell inner membrane</location>
        <topology evidence="10">Peripheral membrane protein</topology>
    </subcellularLocation>
</comment>
<dbReference type="PANTHER" id="PTHR43117:SF4">
    <property type="entry name" value="OSMOPROTECTANT IMPORT ATP-BINDING PROTEIN OSMV"/>
    <property type="match status" value="1"/>
</dbReference>
<comment type="subunit">
    <text evidence="9">The complex is composed of two ATP-binding proteins (OpuCA), two transmembrane proteins (OpuCB and OpuCD) and a solute-binding protein (OpuCC).</text>
</comment>
<dbReference type="PATRIC" id="fig|1430899.3.peg.592"/>
<dbReference type="GO" id="GO:0006865">
    <property type="term" value="P:amino acid transport"/>
    <property type="evidence" value="ECO:0007669"/>
    <property type="project" value="UniProtKB-UniRule"/>
</dbReference>
<dbReference type="Gene3D" id="3.40.50.300">
    <property type="entry name" value="P-loop containing nucleotide triphosphate hydrolases"/>
    <property type="match status" value="1"/>
</dbReference>
<evidence type="ECO:0000256" key="4">
    <source>
        <dbReference type="ARBA" id="ARBA00022741"/>
    </source>
</evidence>
<dbReference type="OrthoDB" id="9802264at2"/>
<evidence type="ECO:0000256" key="9">
    <source>
        <dbReference type="ARBA" id="ARBA00063934"/>
    </source>
</evidence>
<keyword evidence="13" id="KW-1185">Reference proteome</keyword>
<dbReference type="RefSeq" id="WP_059139896.1">
    <property type="nucleotide sequence ID" value="NZ_KQ130610.1"/>
</dbReference>
<dbReference type="InterPro" id="IPR017871">
    <property type="entry name" value="ABC_transporter-like_CS"/>
</dbReference>
<dbReference type="InterPro" id="IPR027417">
    <property type="entry name" value="P-loop_NTPase"/>
</dbReference>
<dbReference type="PROSITE" id="PS00211">
    <property type="entry name" value="ABC_TRANSPORTER_1"/>
    <property type="match status" value="1"/>
</dbReference>
<comment type="caution">
    <text evidence="12">The sequence shown here is derived from an EMBL/GenBank/DDBJ whole genome shotgun (WGS) entry which is preliminary data.</text>
</comment>
<dbReference type="GO" id="GO:0005886">
    <property type="term" value="C:plasma membrane"/>
    <property type="evidence" value="ECO:0007669"/>
    <property type="project" value="UniProtKB-SubCell"/>
</dbReference>
<evidence type="ECO:0000256" key="10">
    <source>
        <dbReference type="RuleBase" id="RU369116"/>
    </source>
</evidence>
<reference evidence="12 13" key="1">
    <citation type="journal article" date="2015" name="Genome Biol. Evol.">
        <title>Comparative Genomics of Listeria Sensu Lato: Genus-Wide Differences in Evolutionary Dynamics and the Progressive Gain of Complex, Potentially Pathogenicity-Related Traits through Lateral Gene Transfer.</title>
        <authorList>
            <person name="Chiara M."/>
            <person name="Caruso M."/>
            <person name="D'Erchia A.M."/>
            <person name="Manzari C."/>
            <person name="Fraccalvieri R."/>
            <person name="Goffredo E."/>
            <person name="Latorre L."/>
            <person name="Miccolupo A."/>
            <person name="Padalino I."/>
            <person name="Santagada G."/>
            <person name="Chiocco D."/>
            <person name="Pesole G."/>
            <person name="Horner D.S."/>
            <person name="Parisi A."/>
        </authorList>
    </citation>
    <scope>NUCLEOTIDE SEQUENCE [LARGE SCALE GENOMIC DNA]</scope>
    <source>
        <strain evidence="12 13">1991</strain>
    </source>
</reference>
<keyword evidence="7" id="KW-0129">CBS domain</keyword>
<keyword evidence="5 10" id="KW-0067">ATP-binding</keyword>
<dbReference type="EC" id="7.6.2.9" evidence="10"/>
<gene>
    <name evidence="12" type="ORF">X560_0570</name>
</gene>
<evidence type="ECO:0000256" key="6">
    <source>
        <dbReference type="ARBA" id="ARBA00023016"/>
    </source>
</evidence>
<dbReference type="Proteomes" id="UP000052258">
    <property type="component" value="Unassembled WGS sequence"/>
</dbReference>
<dbReference type="PROSITE" id="PS50893">
    <property type="entry name" value="ABC_TRANSPORTER_2"/>
    <property type="match status" value="1"/>
</dbReference>
<dbReference type="GO" id="GO:0031460">
    <property type="term" value="P:glycine betaine transport"/>
    <property type="evidence" value="ECO:0007669"/>
    <property type="project" value="InterPro"/>
</dbReference>
<proteinExistence type="inferred from homology"/>
<keyword evidence="10" id="KW-0472">Membrane</keyword>
<dbReference type="InterPro" id="IPR003593">
    <property type="entry name" value="AAA+_ATPase"/>
</dbReference>
<evidence type="ECO:0000256" key="2">
    <source>
        <dbReference type="ARBA" id="ARBA00022448"/>
    </source>
</evidence>
<dbReference type="Pfam" id="PF00005">
    <property type="entry name" value="ABC_tran"/>
    <property type="match status" value="1"/>
</dbReference>
<dbReference type="SMART" id="SM00382">
    <property type="entry name" value="AAA"/>
    <property type="match status" value="1"/>
</dbReference>
<dbReference type="GO" id="GO:0005524">
    <property type="term" value="F:ATP binding"/>
    <property type="evidence" value="ECO:0007669"/>
    <property type="project" value="UniProtKB-UniRule"/>
</dbReference>
<evidence type="ECO:0000256" key="8">
    <source>
        <dbReference type="ARBA" id="ARBA00052482"/>
    </source>
</evidence>
<keyword evidence="2 10" id="KW-0813">Transport</keyword>
<comment type="catalytic activity">
    <reaction evidence="8">
        <text>a quaternary ammonium(out) + ATP + H2O = a quaternary ammonium(in) + ADP + phosphate + H(+)</text>
        <dbReference type="Rhea" id="RHEA:11036"/>
        <dbReference type="ChEBI" id="CHEBI:15377"/>
        <dbReference type="ChEBI" id="CHEBI:15378"/>
        <dbReference type="ChEBI" id="CHEBI:30616"/>
        <dbReference type="ChEBI" id="CHEBI:35267"/>
        <dbReference type="ChEBI" id="CHEBI:43474"/>
        <dbReference type="ChEBI" id="CHEBI:456216"/>
        <dbReference type="EC" id="7.6.2.9"/>
    </reaction>
</comment>
<dbReference type="InterPro" id="IPR003439">
    <property type="entry name" value="ABC_transporter-like_ATP-bd"/>
</dbReference>
<dbReference type="EMBL" id="AZHO01000007">
    <property type="protein sequence ID" value="KMT60442.1"/>
    <property type="molecule type" value="Genomic_DNA"/>
</dbReference>
<comment type="similarity">
    <text evidence="1 10">Belongs to the ABC transporter superfamily.</text>
</comment>
<name>A0A0J8GCM3_9LIST</name>
<feature type="domain" description="ABC transporter" evidence="11">
    <location>
        <begin position="2"/>
        <end position="237"/>
    </location>
</feature>
<evidence type="ECO:0000256" key="7">
    <source>
        <dbReference type="ARBA" id="ARBA00023122"/>
    </source>
</evidence>
<keyword evidence="4 10" id="KW-0547">Nucleotide-binding</keyword>
<keyword evidence="10" id="KW-1003">Cell membrane</keyword>
<accession>A0A0J8GCM3</accession>